<evidence type="ECO:0000313" key="2">
    <source>
        <dbReference type="Proteomes" id="UP000631114"/>
    </source>
</evidence>
<dbReference type="OrthoDB" id="5592979at2759"/>
<comment type="caution">
    <text evidence="1">The sequence shown here is derived from an EMBL/GenBank/DDBJ whole genome shotgun (WGS) entry which is preliminary data.</text>
</comment>
<accession>A0A835M8R5</accession>
<keyword evidence="2" id="KW-1185">Reference proteome</keyword>
<protein>
    <submittedName>
        <fullName evidence="1">Uncharacterized protein</fullName>
    </submittedName>
</protein>
<organism evidence="1 2">
    <name type="scientific">Coptis chinensis</name>
    <dbReference type="NCBI Taxonomy" id="261450"/>
    <lineage>
        <taxon>Eukaryota</taxon>
        <taxon>Viridiplantae</taxon>
        <taxon>Streptophyta</taxon>
        <taxon>Embryophyta</taxon>
        <taxon>Tracheophyta</taxon>
        <taxon>Spermatophyta</taxon>
        <taxon>Magnoliopsida</taxon>
        <taxon>Ranunculales</taxon>
        <taxon>Ranunculaceae</taxon>
        <taxon>Coptidoideae</taxon>
        <taxon>Coptis</taxon>
    </lineage>
</organism>
<gene>
    <name evidence="1" type="ORF">IFM89_039227</name>
</gene>
<evidence type="ECO:0000313" key="1">
    <source>
        <dbReference type="EMBL" id="KAF9617934.1"/>
    </source>
</evidence>
<dbReference type="EMBL" id="JADFTS010000003">
    <property type="protein sequence ID" value="KAF9617934.1"/>
    <property type="molecule type" value="Genomic_DNA"/>
</dbReference>
<proteinExistence type="predicted"/>
<reference evidence="1 2" key="1">
    <citation type="submission" date="2020-10" db="EMBL/GenBank/DDBJ databases">
        <title>The Coptis chinensis genome and diversification of protoberbering-type alkaloids.</title>
        <authorList>
            <person name="Wang B."/>
            <person name="Shu S."/>
            <person name="Song C."/>
            <person name="Liu Y."/>
        </authorList>
    </citation>
    <scope>NUCLEOTIDE SEQUENCE [LARGE SCALE GENOMIC DNA]</scope>
    <source>
        <strain evidence="1">HL-2020</strain>
        <tissue evidence="1">Leaf</tissue>
    </source>
</reference>
<name>A0A835M8R5_9MAGN</name>
<sequence>MQETNVLTLLDKLNETLEIQEKKVDVLLKKASVENEKAKEFTIAKNKRDLEVLQSRDSDLSFSLFPLLPYAVVLYSSGRTLACIDALDEDLEELEGVEFEEQLLQPATTALAALAQRWHLKEVDSNEDNQEDRGLRALVRAGLLDSPVNMIVSPPRAPQLVVDFSMYNLSKRSSTRHNVASTVEKEANQVLNLLNKLDKAVMSKTCDPPDIASNNLRRISWTNIVEGEMAFDVDFLGKAPKNLQSISSPLLPKSVGKSSSN</sequence>
<dbReference type="Proteomes" id="UP000631114">
    <property type="component" value="Unassembled WGS sequence"/>
</dbReference>
<dbReference type="AlphaFoldDB" id="A0A835M8R5"/>